<organism evidence="1 2">
    <name type="scientific">Chryseobacterium paridis</name>
    <dbReference type="NCBI Taxonomy" id="2800328"/>
    <lineage>
        <taxon>Bacteria</taxon>
        <taxon>Pseudomonadati</taxon>
        <taxon>Bacteroidota</taxon>
        <taxon>Flavobacteriia</taxon>
        <taxon>Flavobacteriales</taxon>
        <taxon>Weeksellaceae</taxon>
        <taxon>Chryseobacterium group</taxon>
        <taxon>Chryseobacterium</taxon>
    </lineage>
</organism>
<comment type="caution">
    <text evidence="1">The sequence shown here is derived from an EMBL/GenBank/DDBJ whole genome shotgun (WGS) entry which is preliminary data.</text>
</comment>
<gene>
    <name evidence="1" type="ORF">JHL15_07765</name>
</gene>
<protein>
    <recommendedName>
        <fullName evidence="3">Bacteriocin</fullName>
    </recommendedName>
</protein>
<keyword evidence="2" id="KW-1185">Reference proteome</keyword>
<dbReference type="Proteomes" id="UP000628669">
    <property type="component" value="Unassembled WGS sequence"/>
</dbReference>
<dbReference type="InterPro" id="IPR058074">
    <property type="entry name" value="Bacteriocin-like"/>
</dbReference>
<proteinExistence type="predicted"/>
<dbReference type="NCBIfam" id="NF047798">
    <property type="entry name" value="leader_Chryseo"/>
    <property type="match status" value="1"/>
</dbReference>
<evidence type="ECO:0000313" key="2">
    <source>
        <dbReference type="Proteomes" id="UP000628669"/>
    </source>
</evidence>
<dbReference type="EMBL" id="JAENHK010000007">
    <property type="protein sequence ID" value="MBK1895638.1"/>
    <property type="molecule type" value="Genomic_DNA"/>
</dbReference>
<evidence type="ECO:0000313" key="1">
    <source>
        <dbReference type="EMBL" id="MBK1895638.1"/>
    </source>
</evidence>
<name>A0ABS1FTQ2_9FLAO</name>
<evidence type="ECO:0008006" key="3">
    <source>
        <dbReference type="Google" id="ProtNLM"/>
    </source>
</evidence>
<accession>A0ABS1FTQ2</accession>
<reference evidence="2" key="1">
    <citation type="submission" date="2021-01" db="EMBL/GenBank/DDBJ databases">
        <title>Genome public.</title>
        <authorList>
            <person name="Liu C."/>
            <person name="Sun Q."/>
        </authorList>
    </citation>
    <scope>NUCLEOTIDE SEQUENCE [LARGE SCALE GENOMIC DNA]</scope>
    <source>
        <strain evidence="2">YIM B02567</strain>
    </source>
</reference>
<sequence length="47" mass="5275">MKNLKKLNRQEQKSISGGGIIRCTENSQCFGGFCCNRFCMIDACIEV</sequence>
<dbReference type="RefSeq" id="WP_200244767.1">
    <property type="nucleotide sequence ID" value="NZ_JAENHK010000007.1"/>
</dbReference>